<gene>
    <name evidence="2" type="ORF">PS9374_04175</name>
</gene>
<reference evidence="2 3" key="1">
    <citation type="journal article" date="2016" name="Genome Announc.">
        <title>Draft Genome Sequence of Planomonospora sphaerica JCM9374, a Rare Actinomycete.</title>
        <authorList>
            <person name="Dohra H."/>
            <person name="Suzuki T."/>
            <person name="Inoue Y."/>
            <person name="Kodani S."/>
        </authorList>
    </citation>
    <scope>NUCLEOTIDE SEQUENCE [LARGE SCALE GENOMIC DNA]</scope>
    <source>
        <strain evidence="2 3">JCM 9374</strain>
    </source>
</reference>
<reference evidence="3" key="2">
    <citation type="submission" date="2016-04" db="EMBL/GenBank/DDBJ databases">
        <title>Planomonospora sphaerica JCM9374 whole genome shotgun sequence.</title>
        <authorList>
            <person name="Suzuki T."/>
            <person name="Dohra H."/>
            <person name="Kodani S."/>
        </authorList>
    </citation>
    <scope>NUCLEOTIDE SEQUENCE [LARGE SCALE GENOMIC DNA]</scope>
    <source>
        <strain evidence="3">JCM 9374</strain>
    </source>
</reference>
<accession>A0A171DHH8</accession>
<dbReference type="OrthoDB" id="3540336at2"/>
<name>A0A171DHH8_9ACTN</name>
<keyword evidence="3" id="KW-1185">Reference proteome</keyword>
<sequence length="273" mass="31442">MKPENMQNPRPPQGRRRQSRPSNPGQRSAFNDRTDLQNSLNDLSCELERKIEKQILEVRNELKKLIRDEIQNKSKQLIKDEKTTSTTDSNEETEDRRSNLEDRLRREMEGRLATIEKERRQLDSKLVLKRFTERANTLLSKIDATSVDMSNEQIGNVLRQAVLEALRNRKQHLSHLTKLEILVREKSLDQIPQLLNEFFIEAGIRRASNPIDEPEFFTVINDPTGKPYLQVVEPAYVDEVTGQILRAGRLRHVANPEFADGPALSSDDQGGKP</sequence>
<feature type="compositionally biased region" description="Basic and acidic residues" evidence="1">
    <location>
        <begin position="94"/>
        <end position="105"/>
    </location>
</feature>
<feature type="region of interest" description="Disordered" evidence="1">
    <location>
        <begin position="1"/>
        <end position="37"/>
    </location>
</feature>
<feature type="region of interest" description="Disordered" evidence="1">
    <location>
        <begin position="77"/>
        <end position="105"/>
    </location>
</feature>
<evidence type="ECO:0000313" key="2">
    <source>
        <dbReference type="EMBL" id="GAT68510.1"/>
    </source>
</evidence>
<dbReference type="EMBL" id="BDCX01000010">
    <property type="protein sequence ID" value="GAT68510.1"/>
    <property type="molecule type" value="Genomic_DNA"/>
</dbReference>
<dbReference type="RefSeq" id="WP_153054361.1">
    <property type="nucleotide sequence ID" value="NZ_BDCX01000010.1"/>
</dbReference>
<evidence type="ECO:0000313" key="3">
    <source>
        <dbReference type="Proteomes" id="UP000077701"/>
    </source>
</evidence>
<dbReference type="AlphaFoldDB" id="A0A171DHH8"/>
<dbReference type="Proteomes" id="UP000077701">
    <property type="component" value="Unassembled WGS sequence"/>
</dbReference>
<protein>
    <submittedName>
        <fullName evidence="2">Uncharacterized protein</fullName>
    </submittedName>
</protein>
<comment type="caution">
    <text evidence="2">The sequence shown here is derived from an EMBL/GenBank/DDBJ whole genome shotgun (WGS) entry which is preliminary data.</text>
</comment>
<proteinExistence type="predicted"/>
<organism evidence="2 3">
    <name type="scientific">Planomonospora sphaerica</name>
    <dbReference type="NCBI Taxonomy" id="161355"/>
    <lineage>
        <taxon>Bacteria</taxon>
        <taxon>Bacillati</taxon>
        <taxon>Actinomycetota</taxon>
        <taxon>Actinomycetes</taxon>
        <taxon>Streptosporangiales</taxon>
        <taxon>Streptosporangiaceae</taxon>
        <taxon>Planomonospora</taxon>
    </lineage>
</organism>
<evidence type="ECO:0000256" key="1">
    <source>
        <dbReference type="SAM" id="MobiDB-lite"/>
    </source>
</evidence>
<dbReference type="STRING" id="161355.PS9374_04175"/>